<keyword evidence="5" id="KW-1185">Reference proteome</keyword>
<evidence type="ECO:0000259" key="3">
    <source>
        <dbReference type="Pfam" id="PF13906"/>
    </source>
</evidence>
<name>A0ABQ9IF49_9NEOP</name>
<dbReference type="PANTHER" id="PTHR43243:SF105">
    <property type="entry name" value="CATIONIC AMINO ACID TRANSPORTER C-TERMINAL DOMAIN-CONTAINING PROTEIN"/>
    <property type="match status" value="1"/>
</dbReference>
<keyword evidence="2" id="KW-1133">Transmembrane helix</keyword>
<feature type="transmembrane region" description="Helical" evidence="2">
    <location>
        <begin position="22"/>
        <end position="43"/>
    </location>
</feature>
<dbReference type="Pfam" id="PF13906">
    <property type="entry name" value="AA_permease_C"/>
    <property type="match status" value="1"/>
</dbReference>
<evidence type="ECO:0000313" key="5">
    <source>
        <dbReference type="Proteomes" id="UP001159363"/>
    </source>
</evidence>
<reference evidence="4 5" key="1">
    <citation type="submission" date="2023-02" db="EMBL/GenBank/DDBJ databases">
        <title>LHISI_Scaffold_Assembly.</title>
        <authorList>
            <person name="Stuart O.P."/>
            <person name="Cleave R."/>
            <person name="Magrath M.J.L."/>
            <person name="Mikheyev A.S."/>
        </authorList>
    </citation>
    <scope>NUCLEOTIDE SEQUENCE [LARGE SCALE GENOMIC DNA]</scope>
    <source>
        <strain evidence="4">Daus_M_001</strain>
        <tissue evidence="4">Leg muscle</tissue>
    </source>
</reference>
<feature type="transmembrane region" description="Helical" evidence="2">
    <location>
        <begin position="55"/>
        <end position="74"/>
    </location>
</feature>
<evidence type="ECO:0000313" key="4">
    <source>
        <dbReference type="EMBL" id="KAJ8895293.1"/>
    </source>
</evidence>
<sequence>MCVVTSQSIIQLMDHLASGSPAAIAAVALEVLVGCLIVVSITLQPKSSRHLPFRVPFVPLLPALSIFINIYLMMMLDVLTWIRFAVWMAIGVVFYLIYGSWKSVERDPGKLRRVASVGHVNEGYLPSETPSDPEATPEVSQKTDKSAGDDANTATTPHSEGNHVPPTSVANVVKENHVEPPQVSDTLVGRTEKEGSGVSLTNEPKINVKNRNLRVLGGDSIRSYVSVRDGAVSSARGGGTVVFPSAFVSSECASLDDSLKDTQPKDEGNITIIPGLKVSHRCGSNADEEKDLTAELRRDQTTYGASRRLVSQALFVVILSLARRGTLSGYEATECSSSSFSCTDKGAAPLKLNSSQKTDHHFIPRSREHACSDESGPTHNHPSHLSVVHASFNHPSVFSSVG</sequence>
<proteinExistence type="predicted"/>
<evidence type="ECO:0000256" key="2">
    <source>
        <dbReference type="SAM" id="Phobius"/>
    </source>
</evidence>
<feature type="region of interest" description="Disordered" evidence="1">
    <location>
        <begin position="179"/>
        <end position="202"/>
    </location>
</feature>
<evidence type="ECO:0000256" key="1">
    <source>
        <dbReference type="SAM" id="MobiDB-lite"/>
    </source>
</evidence>
<dbReference type="InterPro" id="IPR029485">
    <property type="entry name" value="CAT_C"/>
</dbReference>
<feature type="domain" description="Cationic amino acid transporter C-terminal" evidence="3">
    <location>
        <begin position="53"/>
        <end position="103"/>
    </location>
</feature>
<accession>A0ABQ9IF49</accession>
<dbReference type="Gene3D" id="1.20.1740.10">
    <property type="entry name" value="Amino acid/polyamine transporter I"/>
    <property type="match status" value="1"/>
</dbReference>
<organism evidence="4 5">
    <name type="scientific">Dryococelus australis</name>
    <dbReference type="NCBI Taxonomy" id="614101"/>
    <lineage>
        <taxon>Eukaryota</taxon>
        <taxon>Metazoa</taxon>
        <taxon>Ecdysozoa</taxon>
        <taxon>Arthropoda</taxon>
        <taxon>Hexapoda</taxon>
        <taxon>Insecta</taxon>
        <taxon>Pterygota</taxon>
        <taxon>Neoptera</taxon>
        <taxon>Polyneoptera</taxon>
        <taxon>Phasmatodea</taxon>
        <taxon>Verophasmatodea</taxon>
        <taxon>Anareolatae</taxon>
        <taxon>Phasmatidae</taxon>
        <taxon>Eurycanthinae</taxon>
        <taxon>Dryococelus</taxon>
    </lineage>
</organism>
<protein>
    <recommendedName>
        <fullName evidence="3">Cationic amino acid transporter C-terminal domain-containing protein</fullName>
    </recommendedName>
</protein>
<comment type="caution">
    <text evidence="4">The sequence shown here is derived from an EMBL/GenBank/DDBJ whole genome shotgun (WGS) entry which is preliminary data.</text>
</comment>
<dbReference type="PANTHER" id="PTHR43243">
    <property type="entry name" value="INNER MEMBRANE TRANSPORTER YGJI-RELATED"/>
    <property type="match status" value="1"/>
</dbReference>
<gene>
    <name evidence="4" type="ORF">PR048_000618</name>
</gene>
<feature type="region of interest" description="Disordered" evidence="1">
    <location>
        <begin position="122"/>
        <end position="167"/>
    </location>
</feature>
<dbReference type="Proteomes" id="UP001159363">
    <property type="component" value="Chromosome 1"/>
</dbReference>
<keyword evidence="2" id="KW-0472">Membrane</keyword>
<keyword evidence="2" id="KW-0812">Transmembrane</keyword>
<dbReference type="EMBL" id="JARBHB010000001">
    <property type="protein sequence ID" value="KAJ8895293.1"/>
    <property type="molecule type" value="Genomic_DNA"/>
</dbReference>
<feature type="transmembrane region" description="Helical" evidence="2">
    <location>
        <begin position="80"/>
        <end position="98"/>
    </location>
</feature>